<keyword evidence="2" id="KW-1185">Reference proteome</keyword>
<reference evidence="1 2" key="1">
    <citation type="submission" date="2019-04" db="EMBL/GenBank/DDBJ databases">
        <title>An improved genome assembly and genetic linkage map for asparagus bean, Vigna unguiculata ssp. sesquipedialis.</title>
        <authorList>
            <person name="Xia Q."/>
            <person name="Zhang R."/>
            <person name="Dong Y."/>
        </authorList>
    </citation>
    <scope>NUCLEOTIDE SEQUENCE [LARGE SCALE GENOMIC DNA]</scope>
    <source>
        <tissue evidence="1">Leaf</tissue>
    </source>
</reference>
<accession>A0A4D6M4C4</accession>
<proteinExistence type="predicted"/>
<dbReference type="Gene3D" id="2.40.30.10">
    <property type="entry name" value="Translation factors"/>
    <property type="match status" value="1"/>
</dbReference>
<dbReference type="EMBL" id="CP039349">
    <property type="protein sequence ID" value="QCD94904.1"/>
    <property type="molecule type" value="Genomic_DNA"/>
</dbReference>
<dbReference type="AlphaFoldDB" id="A0A4D6M4C4"/>
<sequence>MHPELAPTGIMLTEQVGYVVNGMQQTKETCVSDTAYHSQSVKEPLPAVVGAR</sequence>
<evidence type="ECO:0000313" key="1">
    <source>
        <dbReference type="EMBL" id="QCD94904.1"/>
    </source>
</evidence>
<gene>
    <name evidence="1" type="ORF">DEO72_LG5g2993</name>
</gene>
<name>A0A4D6M4C4_VIGUN</name>
<protein>
    <submittedName>
        <fullName evidence="1">GTP-binding protein LepA</fullName>
    </submittedName>
</protein>
<dbReference type="Proteomes" id="UP000501690">
    <property type="component" value="Linkage Group LG5"/>
</dbReference>
<organism evidence="1 2">
    <name type="scientific">Vigna unguiculata</name>
    <name type="common">Cowpea</name>
    <dbReference type="NCBI Taxonomy" id="3917"/>
    <lineage>
        <taxon>Eukaryota</taxon>
        <taxon>Viridiplantae</taxon>
        <taxon>Streptophyta</taxon>
        <taxon>Embryophyta</taxon>
        <taxon>Tracheophyta</taxon>
        <taxon>Spermatophyta</taxon>
        <taxon>Magnoliopsida</taxon>
        <taxon>eudicotyledons</taxon>
        <taxon>Gunneridae</taxon>
        <taxon>Pentapetalae</taxon>
        <taxon>rosids</taxon>
        <taxon>fabids</taxon>
        <taxon>Fabales</taxon>
        <taxon>Fabaceae</taxon>
        <taxon>Papilionoideae</taxon>
        <taxon>50 kb inversion clade</taxon>
        <taxon>NPAAA clade</taxon>
        <taxon>indigoferoid/millettioid clade</taxon>
        <taxon>Phaseoleae</taxon>
        <taxon>Vigna</taxon>
    </lineage>
</organism>
<evidence type="ECO:0000313" key="2">
    <source>
        <dbReference type="Proteomes" id="UP000501690"/>
    </source>
</evidence>